<dbReference type="AlphaFoldDB" id="A0AAP4BRM5"/>
<keyword evidence="3" id="KW-0255">Endonuclease</keyword>
<keyword evidence="3" id="KW-0540">Nuclease</keyword>
<comment type="caution">
    <text evidence="3">The sequence shown here is derived from an EMBL/GenBank/DDBJ whole genome shotgun (WGS) entry which is preliminary data.</text>
</comment>
<feature type="compositionally biased region" description="Basic and acidic residues" evidence="1">
    <location>
        <begin position="456"/>
        <end position="470"/>
    </location>
</feature>
<name>A0AAP4BRM5_9CORY</name>
<keyword evidence="3" id="KW-0378">Hydrolase</keyword>
<feature type="region of interest" description="Disordered" evidence="1">
    <location>
        <begin position="395"/>
        <end position="427"/>
    </location>
</feature>
<reference evidence="3" key="1">
    <citation type="submission" date="2023-05" db="EMBL/GenBank/DDBJ databases">
        <title>Metabolic capabilities are highly conserved among human nasal-associated Corynebacterium species in pangenomic analyses.</title>
        <authorList>
            <person name="Tran T.H."/>
            <person name="Roberts A.Q."/>
            <person name="Escapa I.F."/>
            <person name="Gao W."/>
            <person name="Conlan S."/>
            <person name="Kong H."/>
            <person name="Segre J.A."/>
            <person name="Kelly M.S."/>
            <person name="Lemon K.P."/>
        </authorList>
    </citation>
    <scope>NUCLEOTIDE SEQUENCE</scope>
    <source>
        <strain evidence="3">KPL2654</strain>
    </source>
</reference>
<evidence type="ECO:0000259" key="2">
    <source>
        <dbReference type="SMART" id="SM00507"/>
    </source>
</evidence>
<gene>
    <name evidence="3" type="ORF">QPX54_00970</name>
</gene>
<feature type="domain" description="HNH nuclease" evidence="2">
    <location>
        <begin position="288"/>
        <end position="340"/>
    </location>
</feature>
<dbReference type="GO" id="GO:0008270">
    <property type="term" value="F:zinc ion binding"/>
    <property type="evidence" value="ECO:0007669"/>
    <property type="project" value="InterPro"/>
</dbReference>
<organism evidence="3 4">
    <name type="scientific">Corynebacterium propinquum</name>
    <dbReference type="NCBI Taxonomy" id="43769"/>
    <lineage>
        <taxon>Bacteria</taxon>
        <taxon>Bacillati</taxon>
        <taxon>Actinomycetota</taxon>
        <taxon>Actinomycetes</taxon>
        <taxon>Mycobacteriales</taxon>
        <taxon>Corynebacteriaceae</taxon>
        <taxon>Corynebacterium</taxon>
    </lineage>
</organism>
<accession>A0AAP4BRM5</accession>
<evidence type="ECO:0000256" key="1">
    <source>
        <dbReference type="SAM" id="MobiDB-lite"/>
    </source>
</evidence>
<protein>
    <submittedName>
        <fullName evidence="3">HNH endonuclease signature motif containing protein</fullName>
    </submittedName>
</protein>
<feature type="region of interest" description="Disordered" evidence="1">
    <location>
        <begin position="440"/>
        <end position="475"/>
    </location>
</feature>
<sequence>MNTDATAYFTHCSPHDEDAQAMTALRRQEFHAWDSIIDFEHSDYDLLLKELTEKSGLGSHKVGDIIGAFYRMIDLPQLRDLATTMWHIDMDRWIAIDRAMAKAGDVNAHLFAVIDNMLVDYLTPTKPAQQMPSKRSITNHINREIEAHDSSVREKKHKDPTRKNYEVHDIPLDSRNGDDTHEFHFDTDAATAVKIDAHVHEHAKQAGISLRDAVVELLLGKTHTSVTLNCYRASDVEDAPLFVATATGAGVTTLFGDAADTLAGEAAKHHDMDAVANHEVTGYATTPTMRSAVTGRDGCCRYPGCSMPATTCQMDHVVEYDEGGPTSPANLIALCQHHHNVKTDRRARPIFEPASGTVVWLFPDGTWQSTEAEGPLAKPNRRWVQTLRQKIACARKAHREEAQKEKLREEKQSAQQAQQHTQQNSMKTTLADDAENTGNARFASAPVDDPWVRCQQSKENRKEEEKEHEPLTNTQEQQLWHKDLTWLQRALDTFSFNATNLRNFQPQLRAIHTGVSALQESGFNLFNHVSMVFDLEEFGTTSTTTFTPSEAAPPF</sequence>
<feature type="compositionally biased region" description="Low complexity" evidence="1">
    <location>
        <begin position="413"/>
        <end position="423"/>
    </location>
</feature>
<dbReference type="GO" id="GO:0003676">
    <property type="term" value="F:nucleic acid binding"/>
    <property type="evidence" value="ECO:0007669"/>
    <property type="project" value="InterPro"/>
</dbReference>
<dbReference type="SMART" id="SM00507">
    <property type="entry name" value="HNHc"/>
    <property type="match status" value="1"/>
</dbReference>
<dbReference type="RefSeq" id="WP_239211375.1">
    <property type="nucleotide sequence ID" value="NZ_JAKRDM010000003.1"/>
</dbReference>
<feature type="compositionally biased region" description="Basic and acidic residues" evidence="1">
    <location>
        <begin position="398"/>
        <end position="412"/>
    </location>
</feature>
<dbReference type="InterPro" id="IPR003615">
    <property type="entry name" value="HNH_nuc"/>
</dbReference>
<proteinExistence type="predicted"/>
<dbReference type="Proteomes" id="UP001226160">
    <property type="component" value="Unassembled WGS sequence"/>
</dbReference>
<dbReference type="InterPro" id="IPR002711">
    <property type="entry name" value="HNH"/>
</dbReference>
<dbReference type="Gene3D" id="1.10.30.50">
    <property type="match status" value="1"/>
</dbReference>
<dbReference type="Pfam" id="PF01844">
    <property type="entry name" value="HNH"/>
    <property type="match status" value="1"/>
</dbReference>
<evidence type="ECO:0000313" key="3">
    <source>
        <dbReference type="EMBL" id="MDK4325092.1"/>
    </source>
</evidence>
<evidence type="ECO:0000313" key="4">
    <source>
        <dbReference type="Proteomes" id="UP001226160"/>
    </source>
</evidence>
<dbReference type="EMBL" id="JASNVP010000001">
    <property type="protein sequence ID" value="MDK4325092.1"/>
    <property type="molecule type" value="Genomic_DNA"/>
</dbReference>
<dbReference type="CDD" id="cd00085">
    <property type="entry name" value="HNHc"/>
    <property type="match status" value="1"/>
</dbReference>
<dbReference type="GO" id="GO:0004519">
    <property type="term" value="F:endonuclease activity"/>
    <property type="evidence" value="ECO:0007669"/>
    <property type="project" value="UniProtKB-KW"/>
</dbReference>